<accession>A0A139GTZ8</accession>
<dbReference type="OrthoDB" id="3943769at2759"/>
<feature type="compositionally biased region" description="Pro residues" evidence="1">
    <location>
        <begin position="358"/>
        <end position="368"/>
    </location>
</feature>
<feature type="compositionally biased region" description="Basic and acidic residues" evidence="1">
    <location>
        <begin position="719"/>
        <end position="728"/>
    </location>
</feature>
<keyword evidence="3" id="KW-1185">Reference proteome</keyword>
<evidence type="ECO:0000313" key="2">
    <source>
        <dbReference type="EMBL" id="KXS93651.1"/>
    </source>
</evidence>
<organism evidence="2 3">
    <name type="scientific">Pseudocercospora eumusae</name>
    <dbReference type="NCBI Taxonomy" id="321146"/>
    <lineage>
        <taxon>Eukaryota</taxon>
        <taxon>Fungi</taxon>
        <taxon>Dikarya</taxon>
        <taxon>Ascomycota</taxon>
        <taxon>Pezizomycotina</taxon>
        <taxon>Dothideomycetes</taxon>
        <taxon>Dothideomycetidae</taxon>
        <taxon>Mycosphaerellales</taxon>
        <taxon>Mycosphaerellaceae</taxon>
        <taxon>Pseudocercospora</taxon>
    </lineage>
</organism>
<feature type="compositionally biased region" description="Acidic residues" evidence="1">
    <location>
        <begin position="742"/>
        <end position="765"/>
    </location>
</feature>
<feature type="region of interest" description="Disordered" evidence="1">
    <location>
        <begin position="106"/>
        <end position="132"/>
    </location>
</feature>
<dbReference type="AlphaFoldDB" id="A0A139GTZ8"/>
<reference evidence="2 3" key="1">
    <citation type="submission" date="2015-07" db="EMBL/GenBank/DDBJ databases">
        <title>Comparative genomics of the Sigatoka disease complex on banana suggests a link between parallel evolutionary changes in Pseudocercospora fijiensis and Pseudocercospora eumusae and increased virulence on the banana host.</title>
        <authorList>
            <person name="Chang T.-C."/>
            <person name="Salvucci A."/>
            <person name="Crous P.W."/>
            <person name="Stergiopoulos I."/>
        </authorList>
    </citation>
    <scope>NUCLEOTIDE SEQUENCE [LARGE SCALE GENOMIC DNA]</scope>
    <source>
        <strain evidence="2 3">CBS 114824</strain>
    </source>
</reference>
<proteinExistence type="predicted"/>
<dbReference type="EMBL" id="LFZN01000417">
    <property type="protein sequence ID" value="KXS93651.1"/>
    <property type="molecule type" value="Genomic_DNA"/>
</dbReference>
<gene>
    <name evidence="2" type="ORF">AC578_5319</name>
</gene>
<feature type="region of interest" description="Disordered" evidence="1">
    <location>
        <begin position="339"/>
        <end position="397"/>
    </location>
</feature>
<evidence type="ECO:0000313" key="3">
    <source>
        <dbReference type="Proteomes" id="UP000070133"/>
    </source>
</evidence>
<feature type="compositionally biased region" description="Polar residues" evidence="1">
    <location>
        <begin position="49"/>
        <end position="60"/>
    </location>
</feature>
<feature type="compositionally biased region" description="Pro residues" evidence="1">
    <location>
        <begin position="277"/>
        <end position="286"/>
    </location>
</feature>
<comment type="caution">
    <text evidence="2">The sequence shown here is derived from an EMBL/GenBank/DDBJ whole genome shotgun (WGS) entry which is preliminary data.</text>
</comment>
<feature type="region of interest" description="Disordered" evidence="1">
    <location>
        <begin position="692"/>
        <end position="783"/>
    </location>
</feature>
<evidence type="ECO:0000256" key="1">
    <source>
        <dbReference type="SAM" id="MobiDB-lite"/>
    </source>
</evidence>
<feature type="compositionally biased region" description="Basic and acidic residues" evidence="1">
    <location>
        <begin position="371"/>
        <end position="380"/>
    </location>
</feature>
<protein>
    <submittedName>
        <fullName evidence="2">Uncharacterized protein</fullName>
    </submittedName>
</protein>
<feature type="compositionally biased region" description="Basic residues" evidence="1">
    <location>
        <begin position="381"/>
        <end position="391"/>
    </location>
</feature>
<feature type="compositionally biased region" description="Basic and acidic residues" evidence="1">
    <location>
        <begin position="462"/>
        <end position="478"/>
    </location>
</feature>
<feature type="region of interest" description="Disordered" evidence="1">
    <location>
        <begin position="1"/>
        <end position="84"/>
    </location>
</feature>
<feature type="region of interest" description="Disordered" evidence="1">
    <location>
        <begin position="456"/>
        <end position="508"/>
    </location>
</feature>
<dbReference type="STRING" id="321146.A0A139GTZ8"/>
<feature type="compositionally biased region" description="Polar residues" evidence="1">
    <location>
        <begin position="253"/>
        <end position="263"/>
    </location>
</feature>
<dbReference type="Proteomes" id="UP000070133">
    <property type="component" value="Unassembled WGS sequence"/>
</dbReference>
<name>A0A139GTZ8_9PEZI</name>
<feature type="region of interest" description="Disordered" evidence="1">
    <location>
        <begin position="220"/>
        <end position="290"/>
    </location>
</feature>
<sequence length="783" mass="87858">MEAGMTTRRTSKRKSTSLVADTIEVKQKTDSTATSHARRSRNESKKSEQTLSPQSVSPHTANRPWARKGKEPAGPSGSESGDEIVEEWPFEDDMRDSDFEDENVFSDEDARSVISLSSEPSAPDQDRTELPERPWKEFDTNARRNYEIMFCNITAHPMHGSWDFTEDYQREKDIEMLRYMEDHPLNSWVISQDNAHAAYYQLLERTKWRSMGTRIYGHDRVAQPPPHAQHQNMPRQQQAPPRPMTSGPVPAQGQHQGPPQMHSQGPVLGQPHRMPPHMGPPQPPPGVIRSQPYAQSMHVMHQGQPPPGVGRPVGPPMTYGMPAPGFANTGMSSYGPFPGEQIPRPRQGRAKKETPIATTPPPPPPTPPYEVRTKPSETRKGPMKTARKATRRQAEAEEFPWTRQLNFREEKAKASWDVSIYDPMILREMQATRERNAPVIEQIDSKLQETQRIARAAKKTREKNPCKGRNSSEADVVKKERKKRSGQQKGEAGGDPYHSGAYSFASAEDEKKGKEMGFECADEALEAGASGKLEPDKMAQLMIMWNPGKKGLTENLEQAKFSVRDNVLTHKQLEKTPVLTKRAAECIVDFCPDLLWRGMLLRITSEGGYGNKDVRDRFCLNGCYCDKATITKRISAALGQKQVQPKSKGYQDGELEWYEENVKDFTHYIDYFGMRTSHRNMLKIQLAGDKRRAKYENSGGQGQTREHQEAADGSSDVEVVSKRAKLDGENATSEANGGGEGQESDEARDDGELEDGNESGEESDDSNAVSLQDSDILDRMDED</sequence>